<dbReference type="Proteomes" id="UP000187609">
    <property type="component" value="Unassembled WGS sequence"/>
</dbReference>
<dbReference type="EMBL" id="MJEQ01037183">
    <property type="protein sequence ID" value="OIT08664.1"/>
    <property type="molecule type" value="Genomic_DNA"/>
</dbReference>
<dbReference type="InterPro" id="IPR040420">
    <property type="entry name" value="At1g76660-like"/>
</dbReference>
<protein>
    <submittedName>
        <fullName evidence="2">Uncharacterized protein</fullName>
    </submittedName>
</protein>
<organism evidence="2 3">
    <name type="scientific">Nicotiana attenuata</name>
    <name type="common">Coyote tobacco</name>
    <dbReference type="NCBI Taxonomy" id="49451"/>
    <lineage>
        <taxon>Eukaryota</taxon>
        <taxon>Viridiplantae</taxon>
        <taxon>Streptophyta</taxon>
        <taxon>Embryophyta</taxon>
        <taxon>Tracheophyta</taxon>
        <taxon>Spermatophyta</taxon>
        <taxon>Magnoliopsida</taxon>
        <taxon>eudicotyledons</taxon>
        <taxon>Gunneridae</taxon>
        <taxon>Pentapetalae</taxon>
        <taxon>asterids</taxon>
        <taxon>lamiids</taxon>
        <taxon>Solanales</taxon>
        <taxon>Solanaceae</taxon>
        <taxon>Nicotianoideae</taxon>
        <taxon>Nicotianeae</taxon>
        <taxon>Nicotiana</taxon>
    </lineage>
</organism>
<dbReference type="KEGG" id="nau:109231337"/>
<keyword evidence="3" id="KW-1185">Reference proteome</keyword>
<dbReference type="Gramene" id="OIT08664">
    <property type="protein sequence ID" value="OIT08664"/>
    <property type="gene ID" value="A4A49_38712"/>
</dbReference>
<reference evidence="2" key="1">
    <citation type="submission" date="2016-11" db="EMBL/GenBank/DDBJ databases">
        <title>The genome of Nicotiana attenuata.</title>
        <authorList>
            <person name="Xu S."/>
            <person name="Brockmoeller T."/>
            <person name="Gaquerel E."/>
            <person name="Navarro A."/>
            <person name="Kuhl H."/>
            <person name="Gase K."/>
            <person name="Ling Z."/>
            <person name="Zhou W."/>
            <person name="Kreitzer C."/>
            <person name="Stanke M."/>
            <person name="Tang H."/>
            <person name="Lyons E."/>
            <person name="Pandey P."/>
            <person name="Pandey S.P."/>
            <person name="Timmermann B."/>
            <person name="Baldwin I.T."/>
        </authorList>
    </citation>
    <scope>NUCLEOTIDE SEQUENCE [LARGE SCALE GENOMIC DNA]</scope>
    <source>
        <strain evidence="2">UT</strain>
    </source>
</reference>
<name>A0A1J6J7P8_NICAT</name>
<feature type="region of interest" description="Disordered" evidence="1">
    <location>
        <begin position="94"/>
        <end position="130"/>
    </location>
</feature>
<feature type="compositionally biased region" description="Polar residues" evidence="1">
    <location>
        <begin position="94"/>
        <end position="107"/>
    </location>
</feature>
<comment type="caution">
    <text evidence="2">The sequence shown here is derived from an EMBL/GenBank/DDBJ whole genome shotgun (WGS) entry which is preliminary data.</text>
</comment>
<sequence length="191" mass="21389">MQILVRRRLHKLKGASFLTGSECTGPFLMRSSPWVLLCFLLVKIIVVDHRVSFEITAEDVVRCVEKKPTMLMKTGSMSLQDVERNTKREANLAEMSNGQECNGNEPSSEIREGSSADGEDSQRHQKQRSTILGSSKEFNFDNVDGGYPDKATIGSDWWANEKVLVKQGGSSNNWIFPMMQPGVSYLVASLW</sequence>
<dbReference type="STRING" id="49451.A0A1J6J7P8"/>
<gene>
    <name evidence="2" type="ORF">A4A49_38712</name>
</gene>
<dbReference type="AlphaFoldDB" id="A0A1J6J7P8"/>
<dbReference type="OrthoDB" id="1927968at2759"/>
<dbReference type="PANTHER" id="PTHR31798">
    <property type="entry name" value="HYDROXYPROLINE-RICH GLYCOPROTEIN-LIKE"/>
    <property type="match status" value="1"/>
</dbReference>
<evidence type="ECO:0000313" key="2">
    <source>
        <dbReference type="EMBL" id="OIT08664.1"/>
    </source>
</evidence>
<proteinExistence type="predicted"/>
<evidence type="ECO:0000256" key="1">
    <source>
        <dbReference type="SAM" id="MobiDB-lite"/>
    </source>
</evidence>
<evidence type="ECO:0000313" key="3">
    <source>
        <dbReference type="Proteomes" id="UP000187609"/>
    </source>
</evidence>
<dbReference type="PANTHER" id="PTHR31798:SF2">
    <property type="entry name" value="HYDROXYPROLINE-RICH GLYCOPROTEIN FAMILY PROTEIN"/>
    <property type="match status" value="1"/>
</dbReference>
<accession>A0A1J6J7P8</accession>